<keyword evidence="2" id="KW-1185">Reference proteome</keyword>
<evidence type="ECO:0000313" key="2">
    <source>
        <dbReference type="Proteomes" id="UP000717696"/>
    </source>
</evidence>
<accession>A0A9P9D420</accession>
<evidence type="ECO:0000313" key="1">
    <source>
        <dbReference type="EMBL" id="KAH7112296.1"/>
    </source>
</evidence>
<dbReference type="Proteomes" id="UP000717696">
    <property type="component" value="Unassembled WGS sequence"/>
</dbReference>
<organism evidence="1 2">
    <name type="scientific">Dactylonectria estremocensis</name>
    <dbReference type="NCBI Taxonomy" id="1079267"/>
    <lineage>
        <taxon>Eukaryota</taxon>
        <taxon>Fungi</taxon>
        <taxon>Dikarya</taxon>
        <taxon>Ascomycota</taxon>
        <taxon>Pezizomycotina</taxon>
        <taxon>Sordariomycetes</taxon>
        <taxon>Hypocreomycetidae</taxon>
        <taxon>Hypocreales</taxon>
        <taxon>Nectriaceae</taxon>
        <taxon>Dactylonectria</taxon>
    </lineage>
</organism>
<gene>
    <name evidence="1" type="ORF">B0J13DRAFT_534081</name>
</gene>
<protein>
    <submittedName>
        <fullName evidence="1">Uncharacterized protein</fullName>
    </submittedName>
</protein>
<sequence>MALLQYERGMDGSENAGDPGSRVYCQVRAWYSGTHGRQSEFFEPVGAKLGLLQVPALERLGPSASAAMVPGADARSTLGHRTRGPGLYCSSGPGLVSGAVLVGRWTISGSKCEPAVDIEVRPACEGTHQPGSDPCPTLLVQCSGRTAVRSLLSAVCDADSVGRPGTDR</sequence>
<dbReference type="AlphaFoldDB" id="A0A9P9D420"/>
<dbReference type="EMBL" id="JAGMUU010000051">
    <property type="protein sequence ID" value="KAH7112296.1"/>
    <property type="molecule type" value="Genomic_DNA"/>
</dbReference>
<comment type="caution">
    <text evidence="1">The sequence shown here is derived from an EMBL/GenBank/DDBJ whole genome shotgun (WGS) entry which is preliminary data.</text>
</comment>
<proteinExistence type="predicted"/>
<reference evidence="1" key="1">
    <citation type="journal article" date="2021" name="Nat. Commun.">
        <title>Genetic determinants of endophytism in the Arabidopsis root mycobiome.</title>
        <authorList>
            <person name="Mesny F."/>
            <person name="Miyauchi S."/>
            <person name="Thiergart T."/>
            <person name="Pickel B."/>
            <person name="Atanasova L."/>
            <person name="Karlsson M."/>
            <person name="Huettel B."/>
            <person name="Barry K.W."/>
            <person name="Haridas S."/>
            <person name="Chen C."/>
            <person name="Bauer D."/>
            <person name="Andreopoulos W."/>
            <person name="Pangilinan J."/>
            <person name="LaButti K."/>
            <person name="Riley R."/>
            <person name="Lipzen A."/>
            <person name="Clum A."/>
            <person name="Drula E."/>
            <person name="Henrissat B."/>
            <person name="Kohler A."/>
            <person name="Grigoriev I.V."/>
            <person name="Martin F.M."/>
            <person name="Hacquard S."/>
        </authorList>
    </citation>
    <scope>NUCLEOTIDE SEQUENCE</scope>
    <source>
        <strain evidence="1">MPI-CAGE-AT-0021</strain>
    </source>
</reference>
<name>A0A9P9D420_9HYPO</name>